<dbReference type="InterPro" id="IPR023213">
    <property type="entry name" value="CAT-like_dom_sf"/>
</dbReference>
<dbReference type="FunFam" id="3.40.50.980:FF:000002">
    <property type="entry name" value="Enterobactin synthetase component F"/>
    <property type="match status" value="1"/>
</dbReference>
<dbReference type="GO" id="GO:0044550">
    <property type="term" value="P:secondary metabolite biosynthetic process"/>
    <property type="evidence" value="ECO:0007669"/>
    <property type="project" value="UniProtKB-ARBA"/>
</dbReference>
<dbReference type="SUPFAM" id="SSF52777">
    <property type="entry name" value="CoA-dependent acyltransferases"/>
    <property type="match status" value="6"/>
</dbReference>
<dbReference type="FunFam" id="3.40.50.12780:FF:000012">
    <property type="entry name" value="Non-ribosomal peptide synthetase"/>
    <property type="match status" value="2"/>
</dbReference>
<dbReference type="CDD" id="cd17651">
    <property type="entry name" value="A_NRPS_VisG_like"/>
    <property type="match status" value="1"/>
</dbReference>
<evidence type="ECO:0000256" key="4">
    <source>
        <dbReference type="ARBA" id="ARBA00022553"/>
    </source>
</evidence>
<dbReference type="FunFam" id="2.30.38.10:FF:000001">
    <property type="entry name" value="Non-ribosomal peptide synthetase PvdI"/>
    <property type="match status" value="3"/>
</dbReference>
<gene>
    <name evidence="6" type="ORF">M0D43_21560</name>
</gene>
<dbReference type="Pfam" id="PF00975">
    <property type="entry name" value="Thioesterase"/>
    <property type="match status" value="2"/>
</dbReference>
<dbReference type="Gene3D" id="2.30.38.10">
    <property type="entry name" value="Luciferase, Domain 3"/>
    <property type="match status" value="2"/>
</dbReference>
<dbReference type="Gene3D" id="1.10.10.1830">
    <property type="entry name" value="Non-ribosomal peptide synthase, adenylation domain"/>
    <property type="match status" value="1"/>
</dbReference>
<accession>A0A9Q9MSK0</accession>
<protein>
    <submittedName>
        <fullName evidence="6">Amino acid adenylation domain-containing protein</fullName>
    </submittedName>
</protein>
<dbReference type="InterPro" id="IPR020806">
    <property type="entry name" value="PKS_PP-bd"/>
</dbReference>
<keyword evidence="4" id="KW-0597">Phosphoprotein</keyword>
<dbReference type="SMART" id="SM00824">
    <property type="entry name" value="PKS_TE"/>
    <property type="match status" value="1"/>
</dbReference>
<dbReference type="RefSeq" id="WP_260807611.1">
    <property type="nucleotide sequence ID" value="NZ_CP096138.1"/>
</dbReference>
<dbReference type="PROSITE" id="PS00455">
    <property type="entry name" value="AMP_BINDING"/>
    <property type="match status" value="3"/>
</dbReference>
<dbReference type="CDD" id="cd12117">
    <property type="entry name" value="A_NRPS_Srf_like"/>
    <property type="match status" value="1"/>
</dbReference>
<dbReference type="GeneID" id="75154000"/>
<dbReference type="SMART" id="SM00823">
    <property type="entry name" value="PKS_PP"/>
    <property type="match status" value="2"/>
</dbReference>
<dbReference type="Gene3D" id="3.40.50.1820">
    <property type="entry name" value="alpha/beta hydrolase"/>
    <property type="match status" value="2"/>
</dbReference>
<evidence type="ECO:0000256" key="1">
    <source>
        <dbReference type="ARBA" id="ARBA00001957"/>
    </source>
</evidence>
<dbReference type="EMBL" id="CP096142">
    <property type="protein sequence ID" value="UXA65414.1"/>
    <property type="molecule type" value="Genomic_DNA"/>
</dbReference>
<dbReference type="SUPFAM" id="SSF53474">
    <property type="entry name" value="alpha/beta-Hydrolases"/>
    <property type="match status" value="2"/>
</dbReference>
<dbReference type="NCBIfam" id="NF003417">
    <property type="entry name" value="PRK04813.1"/>
    <property type="match status" value="3"/>
</dbReference>
<dbReference type="Pfam" id="PF00668">
    <property type="entry name" value="Condensation"/>
    <property type="match status" value="3"/>
</dbReference>
<comment type="similarity">
    <text evidence="2">Belongs to the ATP-dependent AMP-binding enzyme family.</text>
</comment>
<comment type="cofactor">
    <cofactor evidence="1">
        <name>pantetheine 4'-phosphate</name>
        <dbReference type="ChEBI" id="CHEBI:47942"/>
    </cofactor>
</comment>
<dbReference type="SUPFAM" id="SSF56801">
    <property type="entry name" value="Acetyl-CoA synthetase-like"/>
    <property type="match status" value="3"/>
</dbReference>
<dbReference type="PROSITE" id="PS50075">
    <property type="entry name" value="CARRIER"/>
    <property type="match status" value="3"/>
</dbReference>
<evidence type="ECO:0000313" key="7">
    <source>
        <dbReference type="Proteomes" id="UP001058381"/>
    </source>
</evidence>
<dbReference type="InterPro" id="IPR010071">
    <property type="entry name" value="AA_adenyl_dom"/>
</dbReference>
<dbReference type="Proteomes" id="UP001058381">
    <property type="component" value="Chromosome"/>
</dbReference>
<dbReference type="Gene3D" id="3.30.559.10">
    <property type="entry name" value="Chloramphenicol acetyltransferase-like domain"/>
    <property type="match status" value="3"/>
</dbReference>
<dbReference type="Gene3D" id="1.10.1200.10">
    <property type="entry name" value="ACP-like"/>
    <property type="match status" value="3"/>
</dbReference>
<evidence type="ECO:0000259" key="5">
    <source>
        <dbReference type="PROSITE" id="PS50075"/>
    </source>
</evidence>
<dbReference type="Gene3D" id="3.30.300.30">
    <property type="match status" value="3"/>
</dbReference>
<dbReference type="InterPro" id="IPR020802">
    <property type="entry name" value="TesA-like"/>
</dbReference>
<dbReference type="InterPro" id="IPR042099">
    <property type="entry name" value="ANL_N_sf"/>
</dbReference>
<dbReference type="Gene3D" id="3.40.50.980">
    <property type="match status" value="4"/>
</dbReference>
<dbReference type="InterPro" id="IPR044894">
    <property type="entry name" value="TubC_N_sf"/>
</dbReference>
<dbReference type="GO" id="GO:0005737">
    <property type="term" value="C:cytoplasm"/>
    <property type="evidence" value="ECO:0007669"/>
    <property type="project" value="TreeGrafter"/>
</dbReference>
<dbReference type="SUPFAM" id="SSF47336">
    <property type="entry name" value="ACP-like"/>
    <property type="match status" value="3"/>
</dbReference>
<feature type="domain" description="Carrier" evidence="5">
    <location>
        <begin position="1072"/>
        <end position="1146"/>
    </location>
</feature>
<dbReference type="Pfam" id="PF00550">
    <property type="entry name" value="PP-binding"/>
    <property type="match status" value="3"/>
</dbReference>
<dbReference type="InterPro" id="IPR001242">
    <property type="entry name" value="Condensation_dom"/>
</dbReference>
<sequence>MSVVDFMQSLKKQGIELAAQEGRLVVRGNKAALDQASLMEQLRQHRAALIELLQDLAAAEAGADTGTQASGEPAPCPAFCPEGLSQEDIDRILATVPGGKDNVQEIYPLAPLQEGVLYHHLSAEQGDAYLLRAHYVFADESRLQAFANALQQVIDRHDVLRTSLVWQSLEAPMQVVWRKALLPLEQIECDADQGDVLLQLQQRFDARRVPLNLSQAPLLKLVCAHDPANQRWVGILLFHHLILDHLSLQILRHELQMCLLGRGQELPPSLPYRTYVLQARASVAEDRHRTFFTERLGDVDEPTLPFGLAELPGDGAAIQEACIPLDPQLAVRIRQQARLFGVTAASLHHLAWAQVLARTSGRSDVVFGTVLMGRMQAAKGAGLAMGLFVNTLPIRLRVTQPVHLALRQTHEELTALMAHEYAPLSLAQRCSGIAAPAPLFSALLNYRHSPHTQQSEQQAWRGIEVLHAEERTHYPLTLNVDDLGDGFALTAQVPPMIGAERICHYMHAALSGLVDALERTPEQVTALVDILPHAERQWLVAGCNLPYPESAQTPLLHQRFEAQASAEPDAVAVLFEQQQITYGQLNAQANRIAHALIALGVRPDDRVALCLQRGIGMIAGMLAILKAGAGYVPVDPASPQQRLAFILEDSAPAALVTDACTIPSLPPVSCPVVDLGLEGAGHHELVGQPQSNPSLAGLSPQHLAYVIYTSGSTGKPKGVQVEHRNVTRLFSATQDWFGFAASDTWALFHSFAFDFSVWEMWGALLYGGRLLIVPQQVTRSPQDFYRLLCQSGVTILNQTPSAFFHLIDAQQDEQEDHRLRLVIFGGEALDPRMLRPWFARPRNAATQLVNMYGITETTVHVTYRPLSATDAINGGTSPIGKRIPDLRVYLLDAQRQPVPVGVAGELYVGGAGVARGYLNRPELTAERFLDDPFHPGARLYKSGDLARWLPDGQLEYLGRNDEQVKIRGFRIELGEIQAKLTAHPQIRDALVTAHKDIAGHQRLLAYVIAHQTQAAPTPELLRQWLSATLPDYMIPSAYVPLEAWPLTLNGKLDRKQLPMPSEDAHARHAYDAPQGAVETLLAGLWTQVLQVERIGRYDNFFALGGHSLLAVTLIERMRRHGLSTDVRVLFGQPTLAAIAAVVGNTQEIVVPDNCIPATCDRITPELLPLVELSQTAIDRIVALVPGGAANVEDIYPLAPLQEGMLYHHLTAQQGDPYLLRSQFGFANRSRFEAFVQALQQVIDRHTILRTSIFWEGLTKPVQVVARRASLPVETIALDPAQGDVAGQQRALYDPRGYRLPLHSAPLLRLFVAEDGETGQLVATLLFHHSVLDHMALEVVREEMQAVLSGVPERLTSPMPYRNYVAQLQLGARDDAHADFFARMLKDVDAPTLPLGLCDIQGDGSDIEQAQLRLDDTLSTALRVQARKAGVSVASLHHLAFARVVSLLSGREDVVFGTVLLGRMQGGSGADRMLGVFINTLPLRSNPRSATVRTALAQMHDSLSELLAHEHAALALAQRCSGIAAPMPLFSALLNYRHTASAAGTDDDAAWQGITVLEAEERSNYPLVLSVDDVGDGFQLSAQVSASGAATRLCDYMQTALQQLADALEHELETPINQLCVLPQAERQRLLGFNLQHRVPERMDTVHGLFERQVAATPEAVALECDGQRLQYRELDTRANQLAHRLLQLGIGPDERVAICVQRSAELIIGLLAILKAGAAYVPLDPTYPAERLAYLLHDSAPRAVLVHAPTRSALGAAALPLIDIDNAAVSELPCTNPQVPGLTAAHLAYVIYTSGSSGQPKGVMVEHRQLAQLVAWHTAAFGVGEGTRSSSLAGLSFDAAAWEIWPSLCSGGVLVMPGAAHSGDVASLLQWWRAQELDVSFLPTPIAEHAFAAGMTPQRLRCLLVGGDRLRQVPEGLPFSVYNNYGPTETTVVASSGVVPPGVPNPSIGRPLPYLRAYVLDAQGQLAPLGVVGELYLGGAGVARGYLGREALTAERFISDPFYPGARMYRTGDLCRWLDDGRLDYVGRNDAQVKIRGRRIELGEIEAHLLAHPQVREAVVLAREDVAGERRLVGYVIATAEAPTADHLQRHLRVHLPEYLVPEAFVPLDAWPLTANGKLDRHALPAPDAAQRNVQTYVPPANALEQQLAEIWQAVLGVERVGRHDNFFQLGGHSLLAVTLVERLRQQGLGMDVRALLGQPTLAATAAALGRSQELEVPPNLIPAGCARITPELLTLVELSQATIDRIVATVPGGAANVQDIYPLAPLQEGVLYHHLMARQGDPYLLQAQLAFDDKPCLDAFVALLQRVVDRHDILRTSVGWEDLAAPVQIVWRQARVVCDQVQLNPDDGDVLEQLQVRFDPCQYRLALTHAPLLQLHYAQDPHNGRLVALLLFHHIVLDHTALAVIREEMQHLSAVGDAGLPTPTPYRTYVTQALRGKTQEEHETFFRQCLGDIDTPTLAFDTEDTPGHLQPLQQSDVLLDPMLASRLRRQARDLHLSVASLHHLAWAMVLGSGVGRDDVVFGSVLLGRMQGGPAADRALGMFINSLPIRVRLDAPAAAAARRTHDTLTALMAHEHASLALAQRCSSIPASTPLFNALLNYRHSPPLPADAATSAAWHGVHALGSSERTNYPLLLNVDDLGDQFALSVQTRADIGAERMCAFMQRALAQLVDALEQCSDLPVGQLCVLPADELGQLLDTFNATDRDYPHAQTVHTLFEQQAALTPEAPAVIDGAHRCSYAALNRKANQLAHYLIGLGVGAGQYVGIRLPRSLELVVAQLAINKCAAAYLPLDVQSPDQRLQQILDESTARWVVTRSDQPLPDGAARLDMDLLDLSASPTHDPQLSQSSESDAYVMYTSGSTGVPKGVRIAHRGINRLVCNNGYAKFQPGDRMAFAANPAFDASTLEVWAPLLTGGCVVVIAQDIVLSPDRLRECLQNQAVNVLWLTAGLFHHHAPVLLPAIAQLRYLIVGGDVLDPAVVARVLAEGAPQRLLNGYGPTETTTFATIHCITEVSGPIPIGRPIGNTRVYVLDAHGMPLPIGVAGELYIGGDGVALGYLHQPTLTAERFIADRFSGKADARLYRSGDLVRWRADGVLEYLGRTDGQVKVRGFRVEVGEIASALQTHPAVAIAAVVQREDVQGSKQLVAYYQADVAANVAHDAQALRMHLLTRVPDYMLPSAYVQMEQLPLTANGKLDRHALPLPARNDHAGHDDTPPQGELETLLHTLWSQLLRIDRIGRYDDFLALGGHSLLLVRLNGLLKRAGTAVPLSVLSAHTSLAAMATAIERWRETSTPPGVVTVRMGGDKRPLFLVHDFSGLDLYFAPLGKHIAPDVPVYGLSAVALGAPQPRTVQELAARLLRHLRAVQPHGPYRVAGWSFGGLLAYEIATQLLAVDELVEFVGLIDTYHPSQLDLGPAYLDPAHAPQRLLLQHCLAALPDDEQRASAQANLQALAAQVSQWEDAALIRLCRSRGWLPSAWADQDDDSLLQSLAREFAHGYAQRHYLPMAIHVPVHLFAAAQALAPRSASDAALAWQTLLGADMLTCISVPGDHHTMLQTPYVAVLGAAISQQLEASQQSLPRGPQLHVPLTRIQTGALQQQVVVCVPGAADNVAGFVDLAAALGDAWSVYGLQPRGLQRGQLPHGTVESAATAYVAWMIKELPGHPIHLLGHSFGGWVAFDLARQLAAHGRTVASLTLLDAEAPGGDGAVGKPYTATAVLERLIESLQLFRGTRLGIDPLLFPTLDHAQQLELVRAGMVRVGLLPHRAPPDAIHGVVQVFGTALRTVYRPAYRYPGSLRLVLADHPLLDAADNRTQHEKQAAGWRALASELRIWHASGDHFSMVRAPHVHELARWWSQSVRSNGSDERRMESSA</sequence>
<evidence type="ECO:0000256" key="3">
    <source>
        <dbReference type="ARBA" id="ARBA00022450"/>
    </source>
</evidence>
<name>A0A9Q9MSK0_9XANT</name>
<dbReference type="InterPro" id="IPR020845">
    <property type="entry name" value="AMP-binding_CS"/>
</dbReference>
<dbReference type="CDD" id="cd19544">
    <property type="entry name" value="E-C_NRPS"/>
    <property type="match status" value="3"/>
</dbReference>
<proteinExistence type="inferred from homology"/>
<dbReference type="Pfam" id="PF13193">
    <property type="entry name" value="AMP-binding_C"/>
    <property type="match status" value="3"/>
</dbReference>
<dbReference type="GO" id="GO:0031177">
    <property type="term" value="F:phosphopantetheine binding"/>
    <property type="evidence" value="ECO:0007669"/>
    <property type="project" value="InterPro"/>
</dbReference>
<dbReference type="CDD" id="cd17643">
    <property type="entry name" value="A_NRPS_Cytc1-like"/>
    <property type="match status" value="1"/>
</dbReference>
<dbReference type="InterPro" id="IPR025110">
    <property type="entry name" value="AMP-bd_C"/>
</dbReference>
<feature type="domain" description="Carrier" evidence="5">
    <location>
        <begin position="3214"/>
        <end position="3288"/>
    </location>
</feature>
<dbReference type="InterPro" id="IPR009081">
    <property type="entry name" value="PP-bd_ACP"/>
</dbReference>
<dbReference type="NCBIfam" id="TIGR01733">
    <property type="entry name" value="AA-adenyl-dom"/>
    <property type="match status" value="3"/>
</dbReference>
<organism evidence="6 7">
    <name type="scientific">Xanthomonas prunicola</name>
    <dbReference type="NCBI Taxonomy" id="2053930"/>
    <lineage>
        <taxon>Bacteria</taxon>
        <taxon>Pseudomonadati</taxon>
        <taxon>Pseudomonadota</taxon>
        <taxon>Gammaproteobacteria</taxon>
        <taxon>Lysobacterales</taxon>
        <taxon>Lysobacteraceae</taxon>
        <taxon>Xanthomonas</taxon>
    </lineage>
</organism>
<evidence type="ECO:0000313" key="6">
    <source>
        <dbReference type="EMBL" id="UXA65414.1"/>
    </source>
</evidence>
<dbReference type="Gene3D" id="3.40.50.12780">
    <property type="entry name" value="N-terminal domain of ligase-like"/>
    <property type="match status" value="1"/>
</dbReference>
<dbReference type="InterPro" id="IPR045851">
    <property type="entry name" value="AMP-bd_C_sf"/>
</dbReference>
<evidence type="ECO:0000256" key="2">
    <source>
        <dbReference type="ARBA" id="ARBA00006432"/>
    </source>
</evidence>
<dbReference type="InterPro" id="IPR001031">
    <property type="entry name" value="Thioesterase"/>
</dbReference>
<feature type="domain" description="Carrier" evidence="5">
    <location>
        <begin position="2139"/>
        <end position="2213"/>
    </location>
</feature>
<dbReference type="FunFam" id="3.40.50.980:FF:000001">
    <property type="entry name" value="Non-ribosomal peptide synthetase"/>
    <property type="match status" value="3"/>
</dbReference>
<dbReference type="FunFam" id="3.30.300.30:FF:000010">
    <property type="entry name" value="Enterobactin synthetase component F"/>
    <property type="match status" value="3"/>
</dbReference>
<dbReference type="InterPro" id="IPR029058">
    <property type="entry name" value="AB_hydrolase_fold"/>
</dbReference>
<dbReference type="InterPro" id="IPR006162">
    <property type="entry name" value="Ppantetheine_attach_site"/>
</dbReference>
<reference evidence="6" key="1">
    <citation type="submission" date="2022-04" db="EMBL/GenBank/DDBJ databases">
        <title>Xanthomonas prunicola pv. tritici, a pathogen causing a previously unreported foliar disease of wheat.</title>
        <authorList>
            <person name="Clavijo F."/>
            <person name="Curland R.D."/>
            <person name="Dill-Macky R."/>
            <person name="Pereyra S."/>
            <person name="Roman-Reyna V."/>
            <person name="Siri M.I."/>
        </authorList>
    </citation>
    <scope>NUCLEOTIDE SEQUENCE</scope>
    <source>
        <strain evidence="6">CIX249</strain>
    </source>
</reference>
<dbReference type="InterPro" id="IPR036736">
    <property type="entry name" value="ACP-like_sf"/>
</dbReference>
<dbReference type="Pfam" id="PF00501">
    <property type="entry name" value="AMP-binding"/>
    <property type="match status" value="3"/>
</dbReference>
<dbReference type="PROSITE" id="PS00012">
    <property type="entry name" value="PHOSPHOPANTETHEINE"/>
    <property type="match status" value="2"/>
</dbReference>
<dbReference type="GO" id="GO:0003824">
    <property type="term" value="F:catalytic activity"/>
    <property type="evidence" value="ECO:0007669"/>
    <property type="project" value="InterPro"/>
</dbReference>
<dbReference type="FunFam" id="1.10.1200.10:FF:000005">
    <property type="entry name" value="Nonribosomal peptide synthetase 1"/>
    <property type="match status" value="2"/>
</dbReference>
<dbReference type="InterPro" id="IPR000873">
    <property type="entry name" value="AMP-dep_synth/lig_dom"/>
</dbReference>
<dbReference type="Gene3D" id="3.30.559.30">
    <property type="entry name" value="Nonribosomal peptide synthetase, condensation domain"/>
    <property type="match status" value="3"/>
</dbReference>
<keyword evidence="3" id="KW-0596">Phosphopantetheine</keyword>
<dbReference type="PANTHER" id="PTHR45527">
    <property type="entry name" value="NONRIBOSOMAL PEPTIDE SYNTHETASE"/>
    <property type="match status" value="1"/>
</dbReference>
<dbReference type="PANTHER" id="PTHR45527:SF1">
    <property type="entry name" value="FATTY ACID SYNTHASE"/>
    <property type="match status" value="1"/>
</dbReference>
<dbReference type="GO" id="GO:0043041">
    <property type="term" value="P:amino acid activation for nonribosomal peptide biosynthetic process"/>
    <property type="evidence" value="ECO:0007669"/>
    <property type="project" value="TreeGrafter"/>
</dbReference>